<keyword evidence="3" id="KW-1185">Reference proteome</keyword>
<keyword evidence="1" id="KW-0175">Coiled coil</keyword>
<dbReference type="HOGENOM" id="CLU_047340_0_0_1"/>
<sequence length="428" mass="49532">MSEAQFLCQRGASGLSCADTDDSTNQFALVQNWAATTTEVWAKEVQQEIRRQKRIETSLRFRARKKKELAQLRAEREYLEQEVERRVKAFWKSIANREVNYTVPRIDEEVVRAVCRLAVERDTLRTENIKFQQKIEIFEHFVNQTYEAIQDTSSPKKKSSVSLSVRKASQTAPWTMRVDPNDSGWRVHFPNEEPSFYFTPFTREEYVSKFNVCEELMARELPFSSIKGRLFGWTVRHAPLVRRTADNSFFAHARFSIRVGWALEDADAFMNAAPVDAIAILYVAPDGSRPQRDFVSMQVLEEFNRDSFLMVCNIPGQKHTRYFQLPRGVPGTEANGRRSISYQMVIADTEDNKLNRIAEESQHDVQWISEGGICMKFTQVDDTTIDVTSDHWAICESERHAQHYFVLWAESACQWSQKVVPRNLLGST</sequence>
<accession>V9F4M3</accession>
<name>V9F4M3_PHYNI</name>
<feature type="coiled-coil region" evidence="1">
    <location>
        <begin position="62"/>
        <end position="89"/>
    </location>
</feature>
<evidence type="ECO:0000256" key="1">
    <source>
        <dbReference type="SAM" id="Coils"/>
    </source>
</evidence>
<evidence type="ECO:0000313" key="2">
    <source>
        <dbReference type="EMBL" id="ETI46444.1"/>
    </source>
</evidence>
<dbReference type="EMBL" id="ANIZ01001564">
    <property type="protein sequence ID" value="ETI46444.1"/>
    <property type="molecule type" value="Genomic_DNA"/>
</dbReference>
<dbReference type="Proteomes" id="UP000018721">
    <property type="component" value="Unassembled WGS sequence"/>
</dbReference>
<dbReference type="AlphaFoldDB" id="V9F4M3"/>
<reference evidence="2 3" key="1">
    <citation type="submission" date="2013-11" db="EMBL/GenBank/DDBJ databases">
        <title>The Genome Sequence of Phytophthora parasitica P1569.</title>
        <authorList>
            <consortium name="The Broad Institute Genomics Platform"/>
            <person name="Russ C."/>
            <person name="Tyler B."/>
            <person name="Panabieres F."/>
            <person name="Shan W."/>
            <person name="Tripathy S."/>
            <person name="Grunwald N."/>
            <person name="Machado M."/>
            <person name="Johnson C.S."/>
            <person name="Arredondo F."/>
            <person name="Hong C."/>
            <person name="Coffey M."/>
            <person name="Young S.K."/>
            <person name="Zeng Q."/>
            <person name="Gargeya S."/>
            <person name="Fitzgerald M."/>
            <person name="Abouelleil A."/>
            <person name="Alvarado L."/>
            <person name="Chapman S.B."/>
            <person name="Gainer-Dewar J."/>
            <person name="Goldberg J."/>
            <person name="Griggs A."/>
            <person name="Gujja S."/>
            <person name="Hansen M."/>
            <person name="Howarth C."/>
            <person name="Imamovic A."/>
            <person name="Ireland A."/>
            <person name="Larimer J."/>
            <person name="McCowan C."/>
            <person name="Murphy C."/>
            <person name="Pearson M."/>
            <person name="Poon T.W."/>
            <person name="Priest M."/>
            <person name="Roberts A."/>
            <person name="Saif S."/>
            <person name="Shea T."/>
            <person name="Sykes S."/>
            <person name="Wortman J."/>
            <person name="Nusbaum C."/>
            <person name="Birren B."/>
        </authorList>
    </citation>
    <scope>NUCLEOTIDE SEQUENCE [LARGE SCALE GENOMIC DNA]</scope>
    <source>
        <strain evidence="2 3">P1569</strain>
    </source>
</reference>
<organism evidence="2 3">
    <name type="scientific">Phytophthora nicotianae P1569</name>
    <dbReference type="NCBI Taxonomy" id="1317065"/>
    <lineage>
        <taxon>Eukaryota</taxon>
        <taxon>Sar</taxon>
        <taxon>Stramenopiles</taxon>
        <taxon>Oomycota</taxon>
        <taxon>Peronosporomycetes</taxon>
        <taxon>Peronosporales</taxon>
        <taxon>Peronosporaceae</taxon>
        <taxon>Phytophthora</taxon>
    </lineage>
</organism>
<proteinExistence type="predicted"/>
<evidence type="ECO:0000313" key="3">
    <source>
        <dbReference type="Proteomes" id="UP000018721"/>
    </source>
</evidence>
<gene>
    <name evidence="2" type="ORF">F443_09141</name>
</gene>
<comment type="caution">
    <text evidence="2">The sequence shown here is derived from an EMBL/GenBank/DDBJ whole genome shotgun (WGS) entry which is preliminary data.</text>
</comment>
<protein>
    <submittedName>
        <fullName evidence="2">Uncharacterized protein</fullName>
    </submittedName>
</protein>